<feature type="non-terminal residue" evidence="1">
    <location>
        <position position="120"/>
    </location>
</feature>
<name>X0W3D9_9ZZZZ</name>
<dbReference type="AlphaFoldDB" id="X0W3D9"/>
<proteinExistence type="predicted"/>
<protein>
    <submittedName>
        <fullName evidence="1">Uncharacterized protein</fullName>
    </submittedName>
</protein>
<sequence>MKNRIVVLTKFNSNSSWLISHLLTRGVNIAGIAFLEEQQAKQSKRIVLARYLERFFLRVLHRLVHKAHPFTYSDYVCQYDNNLLQELRKSKVPYCFVKTHNGPKAEHILKQWQPDILLLY</sequence>
<dbReference type="EMBL" id="BARS01038019">
    <property type="protein sequence ID" value="GAG17852.1"/>
    <property type="molecule type" value="Genomic_DNA"/>
</dbReference>
<reference evidence="1" key="1">
    <citation type="journal article" date="2014" name="Front. Microbiol.">
        <title>High frequency of phylogenetically diverse reductive dehalogenase-homologous genes in deep subseafloor sedimentary metagenomes.</title>
        <authorList>
            <person name="Kawai M."/>
            <person name="Futagami T."/>
            <person name="Toyoda A."/>
            <person name="Takaki Y."/>
            <person name="Nishi S."/>
            <person name="Hori S."/>
            <person name="Arai W."/>
            <person name="Tsubouchi T."/>
            <person name="Morono Y."/>
            <person name="Uchiyama I."/>
            <person name="Ito T."/>
            <person name="Fujiyama A."/>
            <person name="Inagaki F."/>
            <person name="Takami H."/>
        </authorList>
    </citation>
    <scope>NUCLEOTIDE SEQUENCE</scope>
    <source>
        <strain evidence="1">Expedition CK06-06</strain>
    </source>
</reference>
<gene>
    <name evidence="1" type="ORF">S01H1_58216</name>
</gene>
<organism evidence="1">
    <name type="scientific">marine sediment metagenome</name>
    <dbReference type="NCBI Taxonomy" id="412755"/>
    <lineage>
        <taxon>unclassified sequences</taxon>
        <taxon>metagenomes</taxon>
        <taxon>ecological metagenomes</taxon>
    </lineage>
</organism>
<evidence type="ECO:0000313" key="1">
    <source>
        <dbReference type="EMBL" id="GAG17852.1"/>
    </source>
</evidence>
<accession>X0W3D9</accession>
<comment type="caution">
    <text evidence="1">The sequence shown here is derived from an EMBL/GenBank/DDBJ whole genome shotgun (WGS) entry which is preliminary data.</text>
</comment>